<organism evidence="1 2">
    <name type="scientific">Gemmata palustris</name>
    <dbReference type="NCBI Taxonomy" id="2822762"/>
    <lineage>
        <taxon>Bacteria</taxon>
        <taxon>Pseudomonadati</taxon>
        <taxon>Planctomycetota</taxon>
        <taxon>Planctomycetia</taxon>
        <taxon>Gemmatales</taxon>
        <taxon>Gemmataceae</taxon>
        <taxon>Gemmata</taxon>
    </lineage>
</organism>
<accession>A0ABS5BTE1</accession>
<comment type="caution">
    <text evidence="1">The sequence shown here is derived from an EMBL/GenBank/DDBJ whole genome shotgun (WGS) entry which is preliminary data.</text>
</comment>
<gene>
    <name evidence="1" type="ORF">J8F10_17095</name>
</gene>
<evidence type="ECO:0000313" key="2">
    <source>
        <dbReference type="Proteomes" id="UP000676565"/>
    </source>
</evidence>
<sequence length="68" mass="7895">MLAVRRQVVAIYVDKASQQWVVRDAEGNFWILPSTDNPWSDRQSFTPNDEAELESVPGHYRYMLCLPP</sequence>
<protein>
    <submittedName>
        <fullName evidence="1">Uncharacterized protein</fullName>
    </submittedName>
</protein>
<dbReference type="RefSeq" id="WP_210655624.1">
    <property type="nucleotide sequence ID" value="NZ_JAGKQQ010000001.1"/>
</dbReference>
<dbReference type="EMBL" id="JAGKQQ010000001">
    <property type="protein sequence ID" value="MBP3956988.1"/>
    <property type="molecule type" value="Genomic_DNA"/>
</dbReference>
<dbReference type="Proteomes" id="UP000676565">
    <property type="component" value="Unassembled WGS sequence"/>
</dbReference>
<keyword evidence="2" id="KW-1185">Reference proteome</keyword>
<proteinExistence type="predicted"/>
<reference evidence="1 2" key="1">
    <citation type="submission" date="2021-04" db="EMBL/GenBank/DDBJ databases">
        <authorList>
            <person name="Ivanova A."/>
        </authorList>
    </citation>
    <scope>NUCLEOTIDE SEQUENCE [LARGE SCALE GENOMIC DNA]</scope>
    <source>
        <strain evidence="1 2">G18</strain>
    </source>
</reference>
<name>A0ABS5BTE1_9BACT</name>
<evidence type="ECO:0000313" key="1">
    <source>
        <dbReference type="EMBL" id="MBP3956988.1"/>
    </source>
</evidence>